<dbReference type="EMBL" id="BAAADV010000007">
    <property type="protein sequence ID" value="GAA0680565.1"/>
    <property type="molecule type" value="Genomic_DNA"/>
</dbReference>
<comment type="caution">
    <text evidence="2">The sequence shown here is derived from an EMBL/GenBank/DDBJ whole genome shotgun (WGS) entry which is preliminary data.</text>
</comment>
<protein>
    <submittedName>
        <fullName evidence="2">Transcription initiation factor IIB family protein</fullName>
    </submittedName>
</protein>
<sequence>MYSARERVENEEWIEELHEIAASIDLDADARSTAIDLFLSNLPDEERSKRAVLAASLYAGALIESDARSQGVVADAAGVARLTIQQRWKEILREAGMEPPTW</sequence>
<accession>A0AAV3TFP7</accession>
<dbReference type="RefSeq" id="WP_343775109.1">
    <property type="nucleotide sequence ID" value="NZ_BAAADV010000007.1"/>
</dbReference>
<name>A0AAV3TFP7_9EURY</name>
<evidence type="ECO:0000259" key="1">
    <source>
        <dbReference type="Pfam" id="PF00382"/>
    </source>
</evidence>
<dbReference type="InterPro" id="IPR036915">
    <property type="entry name" value="Cyclin-like_sf"/>
</dbReference>
<dbReference type="InterPro" id="IPR013150">
    <property type="entry name" value="TFIIB_cyclin"/>
</dbReference>
<dbReference type="AlphaFoldDB" id="A0AAV3TFP7"/>
<evidence type="ECO:0000313" key="3">
    <source>
        <dbReference type="Proteomes" id="UP001500420"/>
    </source>
</evidence>
<keyword evidence="3" id="KW-1185">Reference proteome</keyword>
<dbReference type="Pfam" id="PF00382">
    <property type="entry name" value="TFIIB"/>
    <property type="match status" value="1"/>
</dbReference>
<reference evidence="2 3" key="1">
    <citation type="journal article" date="2019" name="Int. J. Syst. Evol. Microbiol.">
        <title>The Global Catalogue of Microorganisms (GCM) 10K type strain sequencing project: providing services to taxonomists for standard genome sequencing and annotation.</title>
        <authorList>
            <consortium name="The Broad Institute Genomics Platform"/>
            <consortium name="The Broad Institute Genome Sequencing Center for Infectious Disease"/>
            <person name="Wu L."/>
            <person name="Ma J."/>
        </authorList>
    </citation>
    <scope>NUCLEOTIDE SEQUENCE [LARGE SCALE GENOMIC DNA]</scope>
    <source>
        <strain evidence="2 3">JCM 16328</strain>
    </source>
</reference>
<dbReference type="GO" id="GO:0017025">
    <property type="term" value="F:TBP-class protein binding"/>
    <property type="evidence" value="ECO:0007669"/>
    <property type="project" value="InterPro"/>
</dbReference>
<evidence type="ECO:0000313" key="2">
    <source>
        <dbReference type="EMBL" id="GAA0680565.1"/>
    </source>
</evidence>
<organism evidence="2 3">
    <name type="scientific">Natronoarchaeum mannanilyticum</name>
    <dbReference type="NCBI Taxonomy" id="926360"/>
    <lineage>
        <taxon>Archaea</taxon>
        <taxon>Methanobacteriati</taxon>
        <taxon>Methanobacteriota</taxon>
        <taxon>Stenosarchaea group</taxon>
        <taxon>Halobacteria</taxon>
        <taxon>Halobacteriales</taxon>
        <taxon>Natronoarchaeaceae</taxon>
    </lineage>
</organism>
<proteinExistence type="predicted"/>
<dbReference type="SUPFAM" id="SSF47954">
    <property type="entry name" value="Cyclin-like"/>
    <property type="match status" value="1"/>
</dbReference>
<dbReference type="Proteomes" id="UP001500420">
    <property type="component" value="Unassembled WGS sequence"/>
</dbReference>
<feature type="domain" description="Transcription factor TFIIB cyclin-like" evidence="1">
    <location>
        <begin position="16"/>
        <end position="93"/>
    </location>
</feature>
<dbReference type="Gene3D" id="1.10.472.10">
    <property type="entry name" value="Cyclin-like"/>
    <property type="match status" value="1"/>
</dbReference>
<gene>
    <name evidence="2" type="ORF">GCM10009020_31750</name>
</gene>